<name>A0A9D1KEF6_9BACT</name>
<organism evidence="3 4">
    <name type="scientific">Candidatus Caccoplasma intestinavium</name>
    <dbReference type="NCBI Taxonomy" id="2840716"/>
    <lineage>
        <taxon>Bacteria</taxon>
        <taxon>Pseudomonadati</taxon>
        <taxon>Bacteroidota</taxon>
        <taxon>Bacteroidia</taxon>
        <taxon>Bacteroidales</taxon>
        <taxon>Bacteroidaceae</taxon>
        <taxon>Bacteroidaceae incertae sedis</taxon>
        <taxon>Candidatus Caccoplasma</taxon>
    </lineage>
</organism>
<comment type="caution">
    <text evidence="3">The sequence shown here is derived from an EMBL/GenBank/DDBJ whole genome shotgun (WGS) entry which is preliminary data.</text>
</comment>
<dbReference type="EMBL" id="DVKT01000067">
    <property type="protein sequence ID" value="HIT40181.1"/>
    <property type="molecule type" value="Genomic_DNA"/>
</dbReference>
<reference evidence="3" key="1">
    <citation type="submission" date="2020-10" db="EMBL/GenBank/DDBJ databases">
        <authorList>
            <person name="Gilroy R."/>
        </authorList>
    </citation>
    <scope>NUCLEOTIDE SEQUENCE</scope>
    <source>
        <strain evidence="3">21143</strain>
    </source>
</reference>
<dbReference type="Proteomes" id="UP000886722">
    <property type="component" value="Unassembled WGS sequence"/>
</dbReference>
<sequence>MRNFTGNGYGNAPRNSRELLMARLSKSFPDRSFDDENLFFDSLLEYEEDMRKRYDYLCQDQMKLADIFMANPRMAEFIGDVLGGDDALAACVRHFGKDILECVGDERKLEDLERENEEFTRRVRAGEQLRREMEENWQHSARAIARFKAHKGMSDEEFEDFLDRVHHVCEHVFMHDFTTEILELLFKGINYDLDMDNTERIAEIRGRNERILSERKQRDGNILPHLGGNGGGDDADENRSAAFGFRRRRSVWDM</sequence>
<protein>
    <submittedName>
        <fullName evidence="3">Uncharacterized protein</fullName>
    </submittedName>
</protein>
<evidence type="ECO:0000313" key="3">
    <source>
        <dbReference type="EMBL" id="HIT40181.1"/>
    </source>
</evidence>
<feature type="region of interest" description="Disordered" evidence="2">
    <location>
        <begin position="216"/>
        <end position="239"/>
    </location>
</feature>
<proteinExistence type="predicted"/>
<reference evidence="3" key="2">
    <citation type="journal article" date="2021" name="PeerJ">
        <title>Extensive microbial diversity within the chicken gut microbiome revealed by metagenomics and culture.</title>
        <authorList>
            <person name="Gilroy R."/>
            <person name="Ravi A."/>
            <person name="Getino M."/>
            <person name="Pursley I."/>
            <person name="Horton D.L."/>
            <person name="Alikhan N.F."/>
            <person name="Baker D."/>
            <person name="Gharbi K."/>
            <person name="Hall N."/>
            <person name="Watson M."/>
            <person name="Adriaenssens E.M."/>
            <person name="Foster-Nyarko E."/>
            <person name="Jarju S."/>
            <person name="Secka A."/>
            <person name="Antonio M."/>
            <person name="Oren A."/>
            <person name="Chaudhuri R.R."/>
            <person name="La Ragione R."/>
            <person name="Hildebrand F."/>
            <person name="Pallen M.J."/>
        </authorList>
    </citation>
    <scope>NUCLEOTIDE SEQUENCE</scope>
    <source>
        <strain evidence="3">21143</strain>
    </source>
</reference>
<dbReference type="AlphaFoldDB" id="A0A9D1KEF6"/>
<gene>
    <name evidence="3" type="ORF">IAD06_09135</name>
</gene>
<evidence type="ECO:0000313" key="4">
    <source>
        <dbReference type="Proteomes" id="UP000886722"/>
    </source>
</evidence>
<evidence type="ECO:0000256" key="2">
    <source>
        <dbReference type="SAM" id="MobiDB-lite"/>
    </source>
</evidence>
<feature type="coiled-coil region" evidence="1">
    <location>
        <begin position="102"/>
        <end position="136"/>
    </location>
</feature>
<accession>A0A9D1KEF6</accession>
<evidence type="ECO:0000256" key="1">
    <source>
        <dbReference type="SAM" id="Coils"/>
    </source>
</evidence>
<keyword evidence="1" id="KW-0175">Coiled coil</keyword>